<evidence type="ECO:0000313" key="2">
    <source>
        <dbReference type="Proteomes" id="UP000219338"/>
    </source>
</evidence>
<organism evidence="1 2">
    <name type="scientific">Armillaria ostoyae</name>
    <name type="common">Armillaria root rot fungus</name>
    <dbReference type="NCBI Taxonomy" id="47428"/>
    <lineage>
        <taxon>Eukaryota</taxon>
        <taxon>Fungi</taxon>
        <taxon>Dikarya</taxon>
        <taxon>Basidiomycota</taxon>
        <taxon>Agaricomycotina</taxon>
        <taxon>Agaricomycetes</taxon>
        <taxon>Agaricomycetidae</taxon>
        <taxon>Agaricales</taxon>
        <taxon>Marasmiineae</taxon>
        <taxon>Physalacriaceae</taxon>
        <taxon>Armillaria</taxon>
    </lineage>
</organism>
<name>A0A284R8Q6_ARMOS</name>
<accession>A0A284R8Q6</accession>
<protein>
    <recommendedName>
        <fullName evidence="3">F-box domain-containing protein</fullName>
    </recommendedName>
</protein>
<dbReference type="AlphaFoldDB" id="A0A284R8Q6"/>
<sequence>MPTVASHLVILPTELVTEICIWVWMQDPHPLRIARCLLRTHRIFGDEARRQLFVYLMLRDHDDLEGWLLFLKTSPCVLRLYRTVFIENPPFDALESIVSIMALRTSVSDHPLRLVLHRVNIGHLLSSMNREPWTIVREVTLYRCSYNEDNLRVLFTLTPHATSWNFPRRPRSSYTGHCGRPLPPISNALHMPALVHLRLSSEFGPTAAYQSLSWLTDLAGASASLQSLTIAVKAVDLFVVADILHGAKSSLKKLDLTLIEGSAALDLSFCTRLGHLSLDIHMSDLAFVGGLLQGASGLSTLLLNVTCDKRDYDLADTLPRWKQWLDSIQALDSVALRFSLEENRGKYQSWQRTLDEAMEISEQFLYRCYVRHGMSIVGGVKGTRSPTTFDNLDF</sequence>
<evidence type="ECO:0008006" key="3">
    <source>
        <dbReference type="Google" id="ProtNLM"/>
    </source>
</evidence>
<dbReference type="Proteomes" id="UP000219338">
    <property type="component" value="Unassembled WGS sequence"/>
</dbReference>
<dbReference type="EMBL" id="FUEG01000005">
    <property type="protein sequence ID" value="SJL05072.1"/>
    <property type="molecule type" value="Genomic_DNA"/>
</dbReference>
<reference evidence="2" key="1">
    <citation type="journal article" date="2017" name="Nat. Ecol. Evol.">
        <title>Genome expansion and lineage-specific genetic innovations in the forest pathogenic fungi Armillaria.</title>
        <authorList>
            <person name="Sipos G."/>
            <person name="Prasanna A.N."/>
            <person name="Walter M.C."/>
            <person name="O'Connor E."/>
            <person name="Balint B."/>
            <person name="Krizsan K."/>
            <person name="Kiss B."/>
            <person name="Hess J."/>
            <person name="Varga T."/>
            <person name="Slot J."/>
            <person name="Riley R."/>
            <person name="Boka B."/>
            <person name="Rigling D."/>
            <person name="Barry K."/>
            <person name="Lee J."/>
            <person name="Mihaltcheva S."/>
            <person name="LaButti K."/>
            <person name="Lipzen A."/>
            <person name="Waldron R."/>
            <person name="Moloney N.M."/>
            <person name="Sperisen C."/>
            <person name="Kredics L."/>
            <person name="Vagvoelgyi C."/>
            <person name="Patrignani A."/>
            <person name="Fitzpatrick D."/>
            <person name="Nagy I."/>
            <person name="Doyle S."/>
            <person name="Anderson J.B."/>
            <person name="Grigoriev I.V."/>
            <person name="Gueldener U."/>
            <person name="Muensterkoetter M."/>
            <person name="Nagy L.G."/>
        </authorList>
    </citation>
    <scope>NUCLEOTIDE SEQUENCE [LARGE SCALE GENOMIC DNA]</scope>
    <source>
        <strain evidence="2">C18/9</strain>
    </source>
</reference>
<dbReference type="OrthoDB" id="10552563at2759"/>
<keyword evidence="2" id="KW-1185">Reference proteome</keyword>
<evidence type="ECO:0000313" key="1">
    <source>
        <dbReference type="EMBL" id="SJL05072.1"/>
    </source>
</evidence>
<proteinExistence type="predicted"/>
<gene>
    <name evidence="1" type="ORF">ARMOST_08444</name>
</gene>